<dbReference type="InterPro" id="IPR000873">
    <property type="entry name" value="AMP-dep_synth/lig_dom"/>
</dbReference>
<evidence type="ECO:0000259" key="3">
    <source>
        <dbReference type="Pfam" id="PF00501"/>
    </source>
</evidence>
<comment type="similarity">
    <text evidence="1">Belongs to the ATP-dependent AMP-binding enzyme family.</text>
</comment>
<dbReference type="PRINTS" id="PR00154">
    <property type="entry name" value="AMPBINDING"/>
</dbReference>
<dbReference type="InterPro" id="IPR045851">
    <property type="entry name" value="AMP-bd_C_sf"/>
</dbReference>
<dbReference type="EMBL" id="JACHIT010000002">
    <property type="protein sequence ID" value="MBB5916557.1"/>
    <property type="molecule type" value="Genomic_DNA"/>
</dbReference>
<accession>A0A7W9PI88</accession>
<reference evidence="5 6" key="1">
    <citation type="submission" date="2020-08" db="EMBL/GenBank/DDBJ databases">
        <title>Sequencing the genomes of 1000 actinobacteria strains.</title>
        <authorList>
            <person name="Klenk H.-P."/>
        </authorList>
    </citation>
    <scope>NUCLEOTIDE SEQUENCE [LARGE SCALE GENOMIC DNA]</scope>
    <source>
        <strain evidence="5 6">DSM 43582</strain>
    </source>
</reference>
<dbReference type="EC" id="6.2.1.-" evidence="5"/>
<dbReference type="FunFam" id="3.30.300.30:FF:000008">
    <property type="entry name" value="2,3-dihydroxybenzoate-AMP ligase"/>
    <property type="match status" value="1"/>
</dbReference>
<dbReference type="PROSITE" id="PS00455">
    <property type="entry name" value="AMP_BINDING"/>
    <property type="match status" value="1"/>
</dbReference>
<dbReference type="InterPro" id="IPR042099">
    <property type="entry name" value="ANL_N_sf"/>
</dbReference>
<gene>
    <name evidence="5" type="ORF">BJY24_005469</name>
</gene>
<name>A0A7W9PI88_9NOCA</name>
<comment type="caution">
    <text evidence="5">The sequence shown here is derived from an EMBL/GenBank/DDBJ whole genome shotgun (WGS) entry which is preliminary data.</text>
</comment>
<dbReference type="Gene3D" id="3.40.50.12780">
    <property type="entry name" value="N-terminal domain of ligase-like"/>
    <property type="match status" value="1"/>
</dbReference>
<dbReference type="SUPFAM" id="SSF56801">
    <property type="entry name" value="Acetyl-CoA synthetase-like"/>
    <property type="match status" value="1"/>
</dbReference>
<evidence type="ECO:0000259" key="4">
    <source>
        <dbReference type="Pfam" id="PF13193"/>
    </source>
</evidence>
<evidence type="ECO:0000256" key="2">
    <source>
        <dbReference type="ARBA" id="ARBA00022598"/>
    </source>
</evidence>
<dbReference type="Pfam" id="PF00501">
    <property type="entry name" value="AMP-binding"/>
    <property type="match status" value="1"/>
</dbReference>
<proteinExistence type="inferred from homology"/>
<feature type="domain" description="AMP-binding enzyme C-terminal" evidence="4">
    <location>
        <begin position="406"/>
        <end position="480"/>
    </location>
</feature>
<sequence length="497" mass="53181">MRNQGLGSWPARRARRTPEAIAVTGAGRSVTYAEWDRRVAHTAARLRELGVHRGDRVAYLGPNHPAYLETLFACGVLGAIFLPVNTRSTGAEIGYLLADSGARVLIHIGTHDHVLGDLDAAGVRIARLVAEDTGSAPPRVDEPVGLDDPAVLMYTSGTTGRPKGVVLTHGNLTWNCVNVLIESDVATDDVALVAAPLFHAAALGMLCLPTLLKGGRVVLHEKFDPAAVLEAIEAERVTWMFGVPTMYDALAAHPGWAAADLSSLRSLNCGGGSVPHKTIRRYLDRGLRFVQGYGMTEAAPGVLLLDGEHAESKLGSAGVPSFFTDVRIVDGDGREVPPETRGEILVSGPNVMSGYWGRPDDTAAVLREGWFHSGDIATVDEDGYVSIVDRMKDMIVSGGENIYPAEVEHALHAHPAVDRCAVIGVPDERWGEVGKAVVVATGTPPSAGELQEFLRGRIAAYKIPKHFVYVADLPLSGTGKILKRRLRELHGNHCGEQ</sequence>
<dbReference type="InterPro" id="IPR020459">
    <property type="entry name" value="AMP-binding"/>
</dbReference>
<dbReference type="RefSeq" id="WP_040754277.1">
    <property type="nucleotide sequence ID" value="NZ_JACHIT010000002.1"/>
</dbReference>
<dbReference type="GO" id="GO:0006631">
    <property type="term" value="P:fatty acid metabolic process"/>
    <property type="evidence" value="ECO:0007669"/>
    <property type="project" value="TreeGrafter"/>
</dbReference>
<dbReference type="PANTHER" id="PTHR43201">
    <property type="entry name" value="ACYL-COA SYNTHETASE"/>
    <property type="match status" value="1"/>
</dbReference>
<dbReference type="Pfam" id="PF13193">
    <property type="entry name" value="AMP-binding_C"/>
    <property type="match status" value="1"/>
</dbReference>
<organism evidence="5 6">
    <name type="scientific">Nocardia transvalensis</name>
    <dbReference type="NCBI Taxonomy" id="37333"/>
    <lineage>
        <taxon>Bacteria</taxon>
        <taxon>Bacillati</taxon>
        <taxon>Actinomycetota</taxon>
        <taxon>Actinomycetes</taxon>
        <taxon>Mycobacteriales</taxon>
        <taxon>Nocardiaceae</taxon>
        <taxon>Nocardia</taxon>
    </lineage>
</organism>
<dbReference type="GO" id="GO:0031956">
    <property type="term" value="F:medium-chain fatty acid-CoA ligase activity"/>
    <property type="evidence" value="ECO:0007669"/>
    <property type="project" value="TreeGrafter"/>
</dbReference>
<dbReference type="NCBIfam" id="NF004837">
    <property type="entry name" value="PRK06187.1"/>
    <property type="match status" value="1"/>
</dbReference>
<dbReference type="Gene3D" id="3.30.300.30">
    <property type="match status" value="1"/>
</dbReference>
<dbReference type="AlphaFoldDB" id="A0A7W9PI88"/>
<evidence type="ECO:0000313" key="6">
    <source>
        <dbReference type="Proteomes" id="UP000540412"/>
    </source>
</evidence>
<dbReference type="InterPro" id="IPR020845">
    <property type="entry name" value="AMP-binding_CS"/>
</dbReference>
<evidence type="ECO:0000256" key="1">
    <source>
        <dbReference type="ARBA" id="ARBA00006432"/>
    </source>
</evidence>
<keyword evidence="2 5" id="KW-0436">Ligase</keyword>
<protein>
    <submittedName>
        <fullName evidence="5">Fatty-acyl-CoA synthase</fullName>
        <ecNumber evidence="5">6.2.1.-</ecNumber>
    </submittedName>
</protein>
<dbReference type="Proteomes" id="UP000540412">
    <property type="component" value="Unassembled WGS sequence"/>
</dbReference>
<dbReference type="InterPro" id="IPR025110">
    <property type="entry name" value="AMP-bd_C"/>
</dbReference>
<dbReference type="PANTHER" id="PTHR43201:SF5">
    <property type="entry name" value="MEDIUM-CHAIN ACYL-COA LIGASE ACSF2, MITOCHONDRIAL"/>
    <property type="match status" value="1"/>
</dbReference>
<keyword evidence="6" id="KW-1185">Reference proteome</keyword>
<evidence type="ECO:0000313" key="5">
    <source>
        <dbReference type="EMBL" id="MBB5916557.1"/>
    </source>
</evidence>
<feature type="domain" description="AMP-dependent synthetase/ligase" evidence="3">
    <location>
        <begin position="12"/>
        <end position="356"/>
    </location>
</feature>
<dbReference type="CDD" id="cd17631">
    <property type="entry name" value="FACL_FadD13-like"/>
    <property type="match status" value="1"/>
</dbReference>